<accession>A0AAD4T7Z0</accession>
<dbReference type="AlphaFoldDB" id="A0AAD4T7Z0"/>
<dbReference type="SUPFAM" id="SSF53756">
    <property type="entry name" value="UDP-Glycosyltransferase/glycogen phosphorylase"/>
    <property type="match status" value="1"/>
</dbReference>
<evidence type="ECO:0000313" key="2">
    <source>
        <dbReference type="Proteomes" id="UP001202328"/>
    </source>
</evidence>
<reference evidence="1" key="1">
    <citation type="submission" date="2022-04" db="EMBL/GenBank/DDBJ databases">
        <title>A functionally conserved STORR gene fusion in Papaver species that diverged 16.8 million years ago.</title>
        <authorList>
            <person name="Catania T."/>
        </authorList>
    </citation>
    <scope>NUCLEOTIDE SEQUENCE</scope>
    <source>
        <strain evidence="1">S-188037</strain>
    </source>
</reference>
<proteinExistence type="predicted"/>
<keyword evidence="2" id="KW-1185">Reference proteome</keyword>
<gene>
    <name evidence="1" type="ORF">MKW98_007254</name>
</gene>
<sequence>MAQGHLIPNLALALQIQSRFGYNVTIVNTPLNIQKLQQLLPPNKTSTINLVELPFSCSDHNLPPNSENTNVLPYPLIFNLLKSLRSLKPHFHKFILD</sequence>
<dbReference type="EMBL" id="JAJJMB010003724">
    <property type="protein sequence ID" value="KAI3945905.1"/>
    <property type="molecule type" value="Genomic_DNA"/>
</dbReference>
<organism evidence="1 2">
    <name type="scientific">Papaver atlanticum</name>
    <dbReference type="NCBI Taxonomy" id="357466"/>
    <lineage>
        <taxon>Eukaryota</taxon>
        <taxon>Viridiplantae</taxon>
        <taxon>Streptophyta</taxon>
        <taxon>Embryophyta</taxon>
        <taxon>Tracheophyta</taxon>
        <taxon>Spermatophyta</taxon>
        <taxon>Magnoliopsida</taxon>
        <taxon>Ranunculales</taxon>
        <taxon>Papaveraceae</taxon>
        <taxon>Papaveroideae</taxon>
        <taxon>Papaver</taxon>
    </lineage>
</organism>
<evidence type="ECO:0008006" key="3">
    <source>
        <dbReference type="Google" id="ProtNLM"/>
    </source>
</evidence>
<name>A0AAD4T7Z0_9MAGN</name>
<comment type="caution">
    <text evidence="1">The sequence shown here is derived from an EMBL/GenBank/DDBJ whole genome shotgun (WGS) entry which is preliminary data.</text>
</comment>
<dbReference type="Gene3D" id="3.40.50.2000">
    <property type="entry name" value="Glycogen Phosphorylase B"/>
    <property type="match status" value="1"/>
</dbReference>
<evidence type="ECO:0000313" key="1">
    <source>
        <dbReference type="EMBL" id="KAI3945905.1"/>
    </source>
</evidence>
<protein>
    <recommendedName>
        <fullName evidence="3">UDP-glycosyltransferase</fullName>
    </recommendedName>
</protein>
<dbReference type="Proteomes" id="UP001202328">
    <property type="component" value="Unassembled WGS sequence"/>
</dbReference>